<reference evidence="5" key="1">
    <citation type="submission" date="2025-08" db="UniProtKB">
        <authorList>
            <consortium name="RefSeq"/>
        </authorList>
    </citation>
    <scope>IDENTIFICATION</scope>
</reference>
<dbReference type="GeneID" id="105360821"/>
<accession>A0AAJ7DTG5</accession>
<feature type="compositionally biased region" description="Polar residues" evidence="1">
    <location>
        <begin position="204"/>
        <end position="213"/>
    </location>
</feature>
<evidence type="ECO:0000256" key="2">
    <source>
        <dbReference type="SAM" id="SignalP"/>
    </source>
</evidence>
<organism evidence="4 5">
    <name type="scientific">Ceratosolen solmsi marchali</name>
    <dbReference type="NCBI Taxonomy" id="326594"/>
    <lineage>
        <taxon>Eukaryota</taxon>
        <taxon>Metazoa</taxon>
        <taxon>Ecdysozoa</taxon>
        <taxon>Arthropoda</taxon>
        <taxon>Hexapoda</taxon>
        <taxon>Insecta</taxon>
        <taxon>Pterygota</taxon>
        <taxon>Neoptera</taxon>
        <taxon>Endopterygota</taxon>
        <taxon>Hymenoptera</taxon>
        <taxon>Apocrita</taxon>
        <taxon>Proctotrupomorpha</taxon>
        <taxon>Chalcidoidea</taxon>
        <taxon>Agaonidae</taxon>
        <taxon>Agaoninae</taxon>
        <taxon>Ceratosolen</taxon>
    </lineage>
</organism>
<dbReference type="Gene3D" id="2.170.140.10">
    <property type="entry name" value="Chitin binding domain"/>
    <property type="match status" value="1"/>
</dbReference>
<dbReference type="InterPro" id="IPR002557">
    <property type="entry name" value="Chitin-bd_dom"/>
</dbReference>
<feature type="compositionally biased region" description="Basic residues" evidence="1">
    <location>
        <begin position="717"/>
        <end position="733"/>
    </location>
</feature>
<feature type="compositionally biased region" description="Low complexity" evidence="1">
    <location>
        <begin position="145"/>
        <end position="180"/>
    </location>
</feature>
<feature type="compositionally biased region" description="Acidic residues" evidence="1">
    <location>
        <begin position="739"/>
        <end position="751"/>
    </location>
</feature>
<feature type="compositionally biased region" description="Polar residues" evidence="1">
    <location>
        <begin position="328"/>
        <end position="339"/>
    </location>
</feature>
<dbReference type="InterPro" id="IPR052976">
    <property type="entry name" value="Scoloptoxin-like"/>
</dbReference>
<dbReference type="PROSITE" id="PS50940">
    <property type="entry name" value="CHIT_BIND_II"/>
    <property type="match status" value="2"/>
</dbReference>
<feature type="domain" description="Chitin-binding type-2" evidence="3">
    <location>
        <begin position="43"/>
        <end position="106"/>
    </location>
</feature>
<evidence type="ECO:0000313" key="5">
    <source>
        <dbReference type="RefSeq" id="XP_011496123.1"/>
    </source>
</evidence>
<feature type="chain" id="PRO_5042538315" evidence="2">
    <location>
        <begin position="29"/>
        <end position="1651"/>
    </location>
</feature>
<feature type="compositionally biased region" description="Basic residues" evidence="1">
    <location>
        <begin position="547"/>
        <end position="557"/>
    </location>
</feature>
<dbReference type="SMART" id="SM00494">
    <property type="entry name" value="ChtBD2"/>
    <property type="match status" value="2"/>
</dbReference>
<keyword evidence="2" id="KW-0732">Signal</keyword>
<feature type="compositionally biased region" description="Low complexity" evidence="1">
    <location>
        <begin position="752"/>
        <end position="761"/>
    </location>
</feature>
<evidence type="ECO:0000256" key="1">
    <source>
        <dbReference type="SAM" id="MobiDB-lite"/>
    </source>
</evidence>
<dbReference type="Pfam" id="PF01607">
    <property type="entry name" value="CBM_14"/>
    <property type="match status" value="1"/>
</dbReference>
<feature type="domain" description="Chitin-binding type-2" evidence="3">
    <location>
        <begin position="1584"/>
        <end position="1648"/>
    </location>
</feature>
<feature type="region of interest" description="Disordered" evidence="1">
    <location>
        <begin position="716"/>
        <end position="771"/>
    </location>
</feature>
<dbReference type="GO" id="GO:0008061">
    <property type="term" value="F:chitin binding"/>
    <property type="evidence" value="ECO:0007669"/>
    <property type="project" value="InterPro"/>
</dbReference>
<dbReference type="KEGG" id="csol:105360821"/>
<dbReference type="SUPFAM" id="SSF57625">
    <property type="entry name" value="Invertebrate chitin-binding proteins"/>
    <property type="match status" value="2"/>
</dbReference>
<feature type="region of interest" description="Disordered" evidence="1">
    <location>
        <begin position="808"/>
        <end position="833"/>
    </location>
</feature>
<name>A0AAJ7DTG5_9HYME</name>
<feature type="region of interest" description="Disordered" evidence="1">
    <location>
        <begin position="328"/>
        <end position="368"/>
    </location>
</feature>
<dbReference type="GO" id="GO:0005576">
    <property type="term" value="C:extracellular region"/>
    <property type="evidence" value="ECO:0007669"/>
    <property type="project" value="InterPro"/>
</dbReference>
<evidence type="ECO:0000259" key="3">
    <source>
        <dbReference type="PROSITE" id="PS50940"/>
    </source>
</evidence>
<sequence>MNLALHGFLLQVILSILNFKHGFRLCSAGEPGYLDFDNLPETNFSCQGKVIGGYYADVEAGCQMFHVCTIGQKDEIMDIKFLCLNGTVFDQETRVCERVDEVDCSKSERFYNLNLELYGNNAVTLSLHEEDDDDNSPESRDDHQQQQQTQKQQHLMTSTRPSTTSSTSTTTSRSSQPSTTLGNNVYQHPTGYPQHYQPQPAFPSIQTSQSNTHYNDKNGGYHHQYIFHTDERNNNNQATSYQLFSNQGVSSTMTTPPVHQQIRYSSTVSPQVIHNESPTVMSIQYHVQSTSATIETLLNNNANNPSLINPLFHSHGITSTTEQYNIHNNNPREITTYHDNSSDDDEAEHNDRRALEAVQSSNKGKVSKLTISPVPEEDGHSSVIQTKSVQTPQQQRISINYLPTPSSIQTTISDFYLTQNPTSQKSQNSQINQQLPQHIHVPPSPSIPQLKPHQITINLPPPDIQRIVQNPSPLLPSQSRVIVTAKASVSDESGRPLNASQLITLPLPTIPSNYDDYKEGDESFDPFYRDVPKIRNDRRIILASKHNTNKRHLRKKRAASDDKNDENYPSGEMNDKQISTDSTLGNNIEHEIPVNPLIKNHNNIILEPEAILQFFSQTNEGNNSQLVNYKSSIPIELLKPLDKTVDISNSTGKMLPEVLQTQSFPMESNRRKYLNNESSEKFDEYLPRRNSYNNKPKSTRYYEEYDIDERIGLNLRPRSHRSRQRPKDRRRTNYRRDYLDEEYNEYNEYPEDNVNSHNNNNRPRADPRGSRVLYRNRNRNIDYEDELQEYEKLKLTPKALNSTIQIAENSHNERSYESSKQRPDIEIRSNRGRPSLISTEQIQIKELDSKLKQIDFPVRLNQENKNIRYSLNNKQNDNNYPLMKIHLNSSRTDNKSAEIQKDKVNEDYISKEELYLNEYNESEEVDVPDDYVDYADFIDTIKETVIDNRRNRNRHSFDNEFEEIQQRKSDRQNKSRKFIEEKQTYEDRINNKYIELTSPRYELKDKMTNSVIANKVSSEASVFKEYDDYDAIKIISTTENIKNLELFVQEKSSTEGIFKFTDELPLVEKNEEAQKNYKEKYEISTNEEDYVDDNYEPESYIYPLIRESSPSLHKFDEEYNKHVFIVNDQPTNIQTSNKNKTVNNSEIRVDSKIDEHEFENTTASLISEEYYDVEITTNNFHDTTSNPISTSTRESILSSVNKSTMNTLIPITTNPPIPISTVTTTNMPKLATIPITANTTSQTTINYAMIIPITNTLAPTMTTTFTSMRDPTLTDVMSSIHGITLAASKAETTTRSPILAMITTLTTKKTKVTTKFFKPITYRKNYTYIPPSTTPNSVVIRRGHPLSGPKPTKSPPTYNDLAPKPIIRRLPLLSRTTTSTSEPTVFEEEMVELPKYTLEQRDKNINENKISIYINKNISSVPETIKNHSISDSLPLTQSKKNEISNKDFDSKIVNLNETFISKNSTLLTKYNESIFNGESTFNNEVAKLNSELNYSNNITNIATDLVTETERTKSKSSLTNSNQNTLKLDSTTKNIDSTTRFKIFNIQTTTLRNMKPSERRKFELTSEKIQMQKGNQSPKPAAGFNCLEKEMYRFYGDVRDCRLFHYCSPGFTARQVLDFRFVCEEGTTFDEESQSCRHDVPNAKCVKRIW</sequence>
<evidence type="ECO:0000313" key="4">
    <source>
        <dbReference type="Proteomes" id="UP000695007"/>
    </source>
</evidence>
<dbReference type="Proteomes" id="UP000695007">
    <property type="component" value="Unplaced"/>
</dbReference>
<feature type="region of interest" description="Disordered" evidence="1">
    <location>
        <begin position="544"/>
        <end position="583"/>
    </location>
</feature>
<dbReference type="InterPro" id="IPR036508">
    <property type="entry name" value="Chitin-bd_dom_sf"/>
</dbReference>
<feature type="compositionally biased region" description="Basic and acidic residues" evidence="1">
    <location>
        <begin position="810"/>
        <end position="829"/>
    </location>
</feature>
<protein>
    <submittedName>
        <fullName evidence="5">Histone-lysine N-methyltransferase, H3 lysine-79 specific-like</fullName>
    </submittedName>
</protein>
<feature type="region of interest" description="Disordered" evidence="1">
    <location>
        <begin position="128"/>
        <end position="213"/>
    </location>
</feature>
<keyword evidence="4" id="KW-1185">Reference proteome</keyword>
<gene>
    <name evidence="5" type="primary">LOC105360821</name>
</gene>
<dbReference type="RefSeq" id="XP_011496123.1">
    <property type="nucleotide sequence ID" value="XM_011497821.1"/>
</dbReference>
<proteinExistence type="predicted"/>
<feature type="signal peptide" evidence="2">
    <location>
        <begin position="1"/>
        <end position="28"/>
    </location>
</feature>
<dbReference type="PANTHER" id="PTHR22933:SF43">
    <property type="entry name" value="LP10131P"/>
    <property type="match status" value="1"/>
</dbReference>
<dbReference type="PANTHER" id="PTHR22933">
    <property type="entry name" value="FI18007P1-RELATED"/>
    <property type="match status" value="1"/>
</dbReference>